<gene>
    <name evidence="2" type="ORF">FHS36_001881</name>
</gene>
<feature type="region of interest" description="Disordered" evidence="1">
    <location>
        <begin position="25"/>
        <end position="44"/>
    </location>
</feature>
<organism evidence="2 3">
    <name type="scientific">Streptomyces eurocidicus</name>
    <name type="common">Streptoverticillium eurocidicus</name>
    <dbReference type="NCBI Taxonomy" id="66423"/>
    <lineage>
        <taxon>Bacteria</taxon>
        <taxon>Bacillati</taxon>
        <taxon>Actinomycetota</taxon>
        <taxon>Actinomycetes</taxon>
        <taxon>Kitasatosporales</taxon>
        <taxon>Streptomycetaceae</taxon>
        <taxon>Streptomyces</taxon>
    </lineage>
</organism>
<comment type="caution">
    <text evidence="2">The sequence shown here is derived from an EMBL/GenBank/DDBJ whole genome shotgun (WGS) entry which is preliminary data.</text>
</comment>
<sequence>MRALAAAAVGLVAAVALVLIVTGVGPPRGHTSPEPLLTSAPAHP</sequence>
<dbReference type="EMBL" id="JACHJF010000004">
    <property type="protein sequence ID" value="MBB5118449.1"/>
    <property type="molecule type" value="Genomic_DNA"/>
</dbReference>
<evidence type="ECO:0000313" key="2">
    <source>
        <dbReference type="EMBL" id="MBB5118449.1"/>
    </source>
</evidence>
<dbReference type="RefSeq" id="WP_107503469.1">
    <property type="nucleotide sequence ID" value="NZ_JACHJF010000004.1"/>
</dbReference>
<name>A0A7W8B7Y1_STREU</name>
<accession>A0A7W8B7Y1</accession>
<reference evidence="2 3" key="1">
    <citation type="submission" date="2020-08" db="EMBL/GenBank/DDBJ databases">
        <title>Genomic Encyclopedia of Type Strains, Phase III (KMG-III): the genomes of soil and plant-associated and newly described type strains.</title>
        <authorList>
            <person name="Whitman W."/>
        </authorList>
    </citation>
    <scope>NUCLEOTIDE SEQUENCE [LARGE SCALE GENOMIC DNA]</scope>
    <source>
        <strain evidence="2 3">CECT 3259</strain>
    </source>
</reference>
<dbReference type="AlphaFoldDB" id="A0A7W8B7Y1"/>
<dbReference type="NCBIfam" id="NF033490">
    <property type="entry name" value="small_SPW0924"/>
    <property type="match status" value="1"/>
</dbReference>
<protein>
    <recommendedName>
        <fullName evidence="4">SPW_0924 family protein</fullName>
    </recommendedName>
</protein>
<evidence type="ECO:0000313" key="3">
    <source>
        <dbReference type="Proteomes" id="UP000528608"/>
    </source>
</evidence>
<dbReference type="Proteomes" id="UP000528608">
    <property type="component" value="Unassembled WGS sequence"/>
</dbReference>
<evidence type="ECO:0008006" key="4">
    <source>
        <dbReference type="Google" id="ProtNLM"/>
    </source>
</evidence>
<proteinExistence type="predicted"/>
<evidence type="ECO:0000256" key="1">
    <source>
        <dbReference type="SAM" id="MobiDB-lite"/>
    </source>
</evidence>
<dbReference type="InterPro" id="IPR048001">
    <property type="entry name" value="SPW_0924-like"/>
</dbReference>